<comment type="caution">
    <text evidence="2">The sequence shown here is derived from an EMBL/GenBank/DDBJ whole genome shotgun (WGS) entry which is preliminary data.</text>
</comment>
<keyword evidence="3" id="KW-1185">Reference proteome</keyword>
<proteinExistence type="predicted"/>
<protein>
    <submittedName>
        <fullName evidence="2">Uncharacterized protein</fullName>
    </submittedName>
</protein>
<evidence type="ECO:0000313" key="3">
    <source>
        <dbReference type="Proteomes" id="UP000749559"/>
    </source>
</evidence>
<dbReference type="EMBL" id="CAIIXF020000011">
    <property type="protein sequence ID" value="CAH1800058.1"/>
    <property type="molecule type" value="Genomic_DNA"/>
</dbReference>
<evidence type="ECO:0000256" key="1">
    <source>
        <dbReference type="SAM" id="MobiDB-lite"/>
    </source>
</evidence>
<reference evidence="2" key="1">
    <citation type="submission" date="2022-03" db="EMBL/GenBank/DDBJ databases">
        <authorList>
            <person name="Martin C."/>
        </authorList>
    </citation>
    <scope>NUCLEOTIDE SEQUENCE</scope>
</reference>
<sequence>MDWLKPNARSQNGRHTHHTPRCMKCAMKEHAEKERRAKLAKSWEVPKVPMLNNSRAAEDNCINKGTLYEENVTENLSKLTDDSPILPPLKTSPRMEIIINDTQLENEKRVIRKYNRRQRPESKYESDDLIFPSAYKSFLDEPGQKNKYMYKMYLEEVKARHRDAPVPSVAVSGSRITIPSGCSEDVPFQDELYPEGHNCDLTGKRTCKQCIEHRDKAFAKEHEQQLIDAAMNGDKPSRHSYNPSPFQRVRNRRINNAKTIEPTYVGKKNNYIAFPGMTSNIKRRLSLSVKREVGEDDKNGCIQQ</sequence>
<organism evidence="2 3">
    <name type="scientific">Owenia fusiformis</name>
    <name type="common">Polychaete worm</name>
    <dbReference type="NCBI Taxonomy" id="6347"/>
    <lineage>
        <taxon>Eukaryota</taxon>
        <taxon>Metazoa</taxon>
        <taxon>Spiralia</taxon>
        <taxon>Lophotrochozoa</taxon>
        <taxon>Annelida</taxon>
        <taxon>Polychaeta</taxon>
        <taxon>Sedentaria</taxon>
        <taxon>Canalipalpata</taxon>
        <taxon>Sabellida</taxon>
        <taxon>Oweniida</taxon>
        <taxon>Oweniidae</taxon>
        <taxon>Owenia</taxon>
    </lineage>
</organism>
<name>A0A8S4Q1B8_OWEFU</name>
<dbReference type="AlphaFoldDB" id="A0A8S4Q1B8"/>
<evidence type="ECO:0000313" key="2">
    <source>
        <dbReference type="EMBL" id="CAH1800058.1"/>
    </source>
</evidence>
<dbReference type="Proteomes" id="UP000749559">
    <property type="component" value="Unassembled WGS sequence"/>
</dbReference>
<feature type="region of interest" description="Disordered" evidence="1">
    <location>
        <begin position="1"/>
        <end position="20"/>
    </location>
</feature>
<gene>
    <name evidence="2" type="ORF">OFUS_LOCUS23994</name>
</gene>
<accession>A0A8S4Q1B8</accession>